<reference evidence="2" key="1">
    <citation type="submission" date="2023-07" db="EMBL/GenBank/DDBJ databases">
        <title>Genome content predicts the carbon catabolic preferences of heterotrophic bacteria.</title>
        <authorList>
            <person name="Gralka M."/>
        </authorList>
    </citation>
    <scope>NUCLEOTIDE SEQUENCE</scope>
    <source>
        <strain evidence="2">F2M12</strain>
    </source>
</reference>
<protein>
    <submittedName>
        <fullName evidence="2">Uncharacterized protein</fullName>
    </submittedName>
</protein>
<dbReference type="RefSeq" id="WP_303538125.1">
    <property type="nucleotide sequence ID" value="NZ_JAUOQI010000003.1"/>
</dbReference>
<dbReference type="Proteomes" id="UP001170717">
    <property type="component" value="Unassembled WGS sequence"/>
</dbReference>
<comment type="caution">
    <text evidence="2">The sequence shown here is derived from an EMBL/GenBank/DDBJ whole genome shotgun (WGS) entry which is preliminary data.</text>
</comment>
<dbReference type="EMBL" id="JAUOQI010000003">
    <property type="protein sequence ID" value="MDO6576750.1"/>
    <property type="molecule type" value="Genomic_DNA"/>
</dbReference>
<dbReference type="AlphaFoldDB" id="A0AAW7Z122"/>
<keyword evidence="1" id="KW-1133">Transmembrane helix</keyword>
<evidence type="ECO:0000313" key="2">
    <source>
        <dbReference type="EMBL" id="MDO6576750.1"/>
    </source>
</evidence>
<gene>
    <name evidence="2" type="ORF">Q4527_05070</name>
</gene>
<keyword evidence="1" id="KW-0812">Transmembrane</keyword>
<accession>A0AAW7Z122</accession>
<sequence>MFDVHKSWRRFKLGLALFVAGVVQLFAISHLSTFLYYYSLTTLLVGFVIAMSGYVGIFMQRFAFLKDKKIPSSFKDD</sequence>
<evidence type="ECO:0000256" key="1">
    <source>
        <dbReference type="SAM" id="Phobius"/>
    </source>
</evidence>
<name>A0AAW7Z122_9ALTE</name>
<evidence type="ECO:0000313" key="3">
    <source>
        <dbReference type="Proteomes" id="UP001170717"/>
    </source>
</evidence>
<feature type="transmembrane region" description="Helical" evidence="1">
    <location>
        <begin position="37"/>
        <end position="59"/>
    </location>
</feature>
<keyword evidence="1" id="KW-0472">Membrane</keyword>
<organism evidence="2 3">
    <name type="scientific">Alteromonas stellipolaris</name>
    <dbReference type="NCBI Taxonomy" id="233316"/>
    <lineage>
        <taxon>Bacteria</taxon>
        <taxon>Pseudomonadati</taxon>
        <taxon>Pseudomonadota</taxon>
        <taxon>Gammaproteobacteria</taxon>
        <taxon>Alteromonadales</taxon>
        <taxon>Alteromonadaceae</taxon>
        <taxon>Alteromonas/Salinimonas group</taxon>
        <taxon>Alteromonas</taxon>
    </lineage>
</organism>
<proteinExistence type="predicted"/>